<dbReference type="EMBL" id="JABCIY010000070">
    <property type="protein sequence ID" value="KAF7193872.1"/>
    <property type="molecule type" value="Genomic_DNA"/>
</dbReference>
<gene>
    <name evidence="1" type="ORF">HII31_04762</name>
</gene>
<reference evidence="1" key="1">
    <citation type="submission" date="2020-04" db="EMBL/GenBank/DDBJ databases">
        <title>Draft genome resource of the tomato pathogen Pseudocercospora fuligena.</title>
        <authorList>
            <person name="Zaccaron A."/>
        </authorList>
    </citation>
    <scope>NUCLEOTIDE SEQUENCE</scope>
    <source>
        <strain evidence="1">PF001</strain>
    </source>
</reference>
<protein>
    <submittedName>
        <fullName evidence="1">Uncharacterized protein</fullName>
    </submittedName>
</protein>
<dbReference type="OrthoDB" id="640742at2759"/>
<comment type="caution">
    <text evidence="1">The sequence shown here is derived from an EMBL/GenBank/DDBJ whole genome shotgun (WGS) entry which is preliminary data.</text>
</comment>
<dbReference type="Proteomes" id="UP000660729">
    <property type="component" value="Unassembled WGS sequence"/>
</dbReference>
<sequence length="115" mass="12803">MPQMISLLEEAAPDAANNDINSNDIAREHVEKARSHGHGYHESNHRPYSTALKNVAVTVERQLYIPQPGDKLVDPGTARVNIAASKEQPDGTPGWAEEHKHQTVLQQHCAYWDSD</sequence>
<name>A0A8H6VKN3_9PEZI</name>
<accession>A0A8H6VKN3</accession>
<keyword evidence="2" id="KW-1185">Reference proteome</keyword>
<evidence type="ECO:0000313" key="1">
    <source>
        <dbReference type="EMBL" id="KAF7193872.1"/>
    </source>
</evidence>
<organism evidence="1 2">
    <name type="scientific">Pseudocercospora fuligena</name>
    <dbReference type="NCBI Taxonomy" id="685502"/>
    <lineage>
        <taxon>Eukaryota</taxon>
        <taxon>Fungi</taxon>
        <taxon>Dikarya</taxon>
        <taxon>Ascomycota</taxon>
        <taxon>Pezizomycotina</taxon>
        <taxon>Dothideomycetes</taxon>
        <taxon>Dothideomycetidae</taxon>
        <taxon>Mycosphaerellales</taxon>
        <taxon>Mycosphaerellaceae</taxon>
        <taxon>Pseudocercospora</taxon>
    </lineage>
</organism>
<proteinExistence type="predicted"/>
<dbReference type="AlphaFoldDB" id="A0A8H6VKN3"/>
<evidence type="ECO:0000313" key="2">
    <source>
        <dbReference type="Proteomes" id="UP000660729"/>
    </source>
</evidence>